<feature type="modified residue" description="4-aspartylphosphate" evidence="5">
    <location>
        <position position="709"/>
    </location>
</feature>
<accession>A0A4U2Z694</accession>
<dbReference type="InterPro" id="IPR011006">
    <property type="entry name" value="CheY-like_superfamily"/>
</dbReference>
<feature type="transmembrane region" description="Helical" evidence="6">
    <location>
        <begin position="280"/>
        <end position="298"/>
    </location>
</feature>
<dbReference type="SMART" id="SM00448">
    <property type="entry name" value="REC"/>
    <property type="match status" value="1"/>
</dbReference>
<name>A0A4U2Z694_9BACT</name>
<dbReference type="InterPro" id="IPR005467">
    <property type="entry name" value="His_kinase_dom"/>
</dbReference>
<dbReference type="CDD" id="cd00082">
    <property type="entry name" value="HisKA"/>
    <property type="match status" value="1"/>
</dbReference>
<dbReference type="EC" id="2.7.13.3" evidence="2"/>
<evidence type="ECO:0000256" key="2">
    <source>
        <dbReference type="ARBA" id="ARBA00012438"/>
    </source>
</evidence>
<dbReference type="PRINTS" id="PR00344">
    <property type="entry name" value="BCTRLSENSOR"/>
</dbReference>
<organism evidence="9 10">
    <name type="scientific">Sulfurimonas crateris</name>
    <dbReference type="NCBI Taxonomy" id="2574727"/>
    <lineage>
        <taxon>Bacteria</taxon>
        <taxon>Pseudomonadati</taxon>
        <taxon>Campylobacterota</taxon>
        <taxon>Epsilonproteobacteria</taxon>
        <taxon>Campylobacterales</taxon>
        <taxon>Sulfurimonadaceae</taxon>
        <taxon>Sulfurimonas</taxon>
    </lineage>
</organism>
<dbReference type="InterPro" id="IPR036097">
    <property type="entry name" value="HisK_dim/P_sf"/>
</dbReference>
<dbReference type="PROSITE" id="PS50109">
    <property type="entry name" value="HIS_KIN"/>
    <property type="match status" value="1"/>
</dbReference>
<evidence type="ECO:0000259" key="7">
    <source>
        <dbReference type="PROSITE" id="PS50109"/>
    </source>
</evidence>
<dbReference type="GO" id="GO:0000155">
    <property type="term" value="F:phosphorelay sensor kinase activity"/>
    <property type="evidence" value="ECO:0007669"/>
    <property type="project" value="InterPro"/>
</dbReference>
<dbReference type="InterPro" id="IPR003661">
    <property type="entry name" value="HisK_dim/P_dom"/>
</dbReference>
<dbReference type="Pfam" id="PF00072">
    <property type="entry name" value="Response_reg"/>
    <property type="match status" value="1"/>
</dbReference>
<evidence type="ECO:0000313" key="10">
    <source>
        <dbReference type="Proteomes" id="UP000309561"/>
    </source>
</evidence>
<feature type="transmembrane region" description="Helical" evidence="6">
    <location>
        <begin position="185"/>
        <end position="203"/>
    </location>
</feature>
<dbReference type="EMBL" id="SZPX01000006">
    <property type="protein sequence ID" value="TKI68970.1"/>
    <property type="molecule type" value="Genomic_DNA"/>
</dbReference>
<dbReference type="SUPFAM" id="SSF55874">
    <property type="entry name" value="ATPase domain of HSP90 chaperone/DNA topoisomerase II/histidine kinase"/>
    <property type="match status" value="1"/>
</dbReference>
<evidence type="ECO:0000256" key="3">
    <source>
        <dbReference type="ARBA" id="ARBA00022553"/>
    </source>
</evidence>
<feature type="transmembrane region" description="Helical" evidence="6">
    <location>
        <begin position="334"/>
        <end position="356"/>
    </location>
</feature>
<dbReference type="Gene3D" id="1.10.287.130">
    <property type="match status" value="1"/>
</dbReference>
<dbReference type="FunFam" id="3.30.565.10:FF:000010">
    <property type="entry name" value="Sensor histidine kinase RcsC"/>
    <property type="match status" value="1"/>
</dbReference>
<dbReference type="InterPro" id="IPR011622">
    <property type="entry name" value="7TMR_DISM_rcpt_extracell_dom2"/>
</dbReference>
<reference evidence="9 10" key="1">
    <citation type="submission" date="2019-04" db="EMBL/GenBank/DDBJ databases">
        <title>Sulfurimonas crateris sp. nov. a facultative anaerobic sulfur-oxidizing chemolithautotrophic bacterium isolated from a terrestrial mud vulcano.</title>
        <authorList>
            <person name="Ratnikova N.M."/>
            <person name="Slobodkin A.I."/>
            <person name="Merkel A.Y."/>
            <person name="Novikov A."/>
            <person name="Bonch-Osmolovskaya E.A."/>
            <person name="Slobodkina G.B."/>
        </authorList>
    </citation>
    <scope>NUCLEOTIDE SEQUENCE [LARGE SCALE GENOMIC DNA]</scope>
    <source>
        <strain evidence="9 10">SN118</strain>
    </source>
</reference>
<dbReference type="PANTHER" id="PTHR45339">
    <property type="entry name" value="HYBRID SIGNAL TRANSDUCTION HISTIDINE KINASE J"/>
    <property type="match status" value="1"/>
</dbReference>
<feature type="transmembrane region" description="Helical" evidence="6">
    <location>
        <begin position="250"/>
        <end position="268"/>
    </location>
</feature>
<dbReference type="SUPFAM" id="SSF52172">
    <property type="entry name" value="CheY-like"/>
    <property type="match status" value="1"/>
</dbReference>
<keyword evidence="6" id="KW-0812">Transmembrane</keyword>
<dbReference type="Pfam" id="PF02518">
    <property type="entry name" value="HATPase_c"/>
    <property type="match status" value="1"/>
</dbReference>
<dbReference type="CDD" id="cd17546">
    <property type="entry name" value="REC_hyHK_CKI1_RcsC-like"/>
    <property type="match status" value="1"/>
</dbReference>
<keyword evidence="6" id="KW-1133">Transmembrane helix</keyword>
<comment type="catalytic activity">
    <reaction evidence="1">
        <text>ATP + protein L-histidine = ADP + protein N-phospho-L-histidine.</text>
        <dbReference type="EC" id="2.7.13.3"/>
    </reaction>
</comment>
<protein>
    <recommendedName>
        <fullName evidence="2">histidine kinase</fullName>
        <ecNumber evidence="2">2.7.13.3</ecNumber>
    </recommendedName>
</protein>
<evidence type="ECO:0000259" key="8">
    <source>
        <dbReference type="PROSITE" id="PS50110"/>
    </source>
</evidence>
<feature type="domain" description="Histidine kinase" evidence="7">
    <location>
        <begin position="415"/>
        <end position="632"/>
    </location>
</feature>
<dbReference type="SMART" id="SM00388">
    <property type="entry name" value="HisKA"/>
    <property type="match status" value="1"/>
</dbReference>
<dbReference type="InterPro" id="IPR036890">
    <property type="entry name" value="HATPase_C_sf"/>
</dbReference>
<evidence type="ECO:0000313" key="9">
    <source>
        <dbReference type="EMBL" id="TKI68970.1"/>
    </source>
</evidence>
<dbReference type="PANTHER" id="PTHR45339:SF1">
    <property type="entry name" value="HYBRID SIGNAL TRANSDUCTION HISTIDINE KINASE J"/>
    <property type="match status" value="1"/>
</dbReference>
<dbReference type="InterPro" id="IPR001789">
    <property type="entry name" value="Sig_transdc_resp-reg_receiver"/>
</dbReference>
<feature type="transmembrane region" description="Helical" evidence="6">
    <location>
        <begin position="210"/>
        <end position="230"/>
    </location>
</feature>
<dbReference type="RefSeq" id="WP_137014235.1">
    <property type="nucleotide sequence ID" value="NZ_SZPX01000006.1"/>
</dbReference>
<dbReference type="PROSITE" id="PS50110">
    <property type="entry name" value="RESPONSE_REGULATORY"/>
    <property type="match status" value="1"/>
</dbReference>
<dbReference type="InterPro" id="IPR003594">
    <property type="entry name" value="HATPase_dom"/>
</dbReference>
<dbReference type="SMART" id="SM00387">
    <property type="entry name" value="HATPase_c"/>
    <property type="match status" value="1"/>
</dbReference>
<evidence type="ECO:0000256" key="5">
    <source>
        <dbReference type="PROSITE-ProRule" id="PRU00169"/>
    </source>
</evidence>
<dbReference type="Pfam" id="PF07695">
    <property type="entry name" value="7TMR-DISM_7TM"/>
    <property type="match status" value="1"/>
</dbReference>
<dbReference type="Gene3D" id="2.60.40.2380">
    <property type="match status" value="1"/>
</dbReference>
<dbReference type="InterPro" id="IPR011623">
    <property type="entry name" value="7TMR_DISM_rcpt_extracell_dom1"/>
</dbReference>
<dbReference type="Proteomes" id="UP000309561">
    <property type="component" value="Unassembled WGS sequence"/>
</dbReference>
<dbReference type="InterPro" id="IPR004358">
    <property type="entry name" value="Sig_transdc_His_kin-like_C"/>
</dbReference>
<evidence type="ECO:0000256" key="6">
    <source>
        <dbReference type="SAM" id="Phobius"/>
    </source>
</evidence>
<feature type="domain" description="Response regulatory" evidence="8">
    <location>
        <begin position="660"/>
        <end position="779"/>
    </location>
</feature>
<comment type="caution">
    <text evidence="9">The sequence shown here is derived from an EMBL/GenBank/DDBJ whole genome shotgun (WGS) entry which is preliminary data.</text>
</comment>
<proteinExistence type="predicted"/>
<keyword evidence="6" id="KW-0472">Membrane</keyword>
<keyword evidence="3 5" id="KW-0597">Phosphoprotein</keyword>
<dbReference type="SUPFAM" id="SSF47384">
    <property type="entry name" value="Homodimeric domain of signal transducing histidine kinase"/>
    <property type="match status" value="1"/>
</dbReference>
<gene>
    <name evidence="9" type="ORF">FCU45_08390</name>
</gene>
<dbReference type="AlphaFoldDB" id="A0A4U2Z694"/>
<dbReference type="CDD" id="cd16922">
    <property type="entry name" value="HATPase_EvgS-ArcB-TorS-like"/>
    <property type="match status" value="1"/>
</dbReference>
<dbReference type="Pfam" id="PF00512">
    <property type="entry name" value="HisKA"/>
    <property type="match status" value="1"/>
</dbReference>
<dbReference type="OrthoDB" id="5372021at2"/>
<dbReference type="Pfam" id="PF07696">
    <property type="entry name" value="7TMR-DISMED2"/>
    <property type="match status" value="1"/>
</dbReference>
<keyword evidence="4" id="KW-0902">Two-component regulatory system</keyword>
<keyword evidence="10" id="KW-1185">Reference proteome</keyword>
<dbReference type="Gene3D" id="3.40.50.2300">
    <property type="match status" value="1"/>
</dbReference>
<evidence type="ECO:0000256" key="4">
    <source>
        <dbReference type="ARBA" id="ARBA00023012"/>
    </source>
</evidence>
<dbReference type="Gene3D" id="3.30.565.10">
    <property type="entry name" value="Histidine kinase-like ATPase, C-terminal domain"/>
    <property type="match status" value="1"/>
</dbReference>
<evidence type="ECO:0000256" key="1">
    <source>
        <dbReference type="ARBA" id="ARBA00000085"/>
    </source>
</evidence>
<feature type="transmembrane region" description="Helical" evidence="6">
    <location>
        <begin position="304"/>
        <end position="325"/>
    </location>
</feature>
<sequence>MQKIFYFLIFFFITLSEASSSQQALDLSQKNRNIGKSLLYFEDKSAKMDFEQIKDLPQDAFKPLNRDVDTQLFTTSALWYKFDVYNKETTPIKKLIVIGIPWIDSVKVHIESKNSKLWVYEGGDTFAYKNRSLDHVNTNFEHEFGSGYSSLFVQIRTLDPFIVPISVMDSSEFLQDEIVHSNYTGFVYGIIMAMLLYNLILFFRIKIAYYGFYVLYLGLFLVMNASYNCYTFKWFFYDYPTLQNWFESTFIYLFSIGGILFAQSFLNLKNSFPRLNLITNYLLLIYVTIMIVTFFISYRYHVTFAISLTVLFSLYVFGITIYSILRGNHYAKLFFLAITAGLLGTLVTALTVMALIPYTDIGLHAVDYGMIIDTILLSFALADRFKATQEEKLLAEGRTHKALAAKKAKEEFLSNMSHEIRTPMNAILGFINLLKKSIKDEKNLSYLNIILSNSKTLMHVIDDILDLSTIESGKLVINKHFFHPQKELEYVSKLFEPTAKEKSIELISNIDPNIPYCLEGDLLRIKQILFNFLSNAFKFTPQDKKIFIDIVYKDSTLIVSVKDEGIGIPLDAQKRIFGAFEQAGYRSGEKYGGTGLGLSISLKLAHLMGGDISLSSKEGQGSTFTLSLPLENCESGEIEYLKDGESELEENFDYSNLCGNVLVAEDNKMNQMLMEILLQEYSLNPTIAEDGLEALKIFNSSKFDLVLMDESMPNMTGVEAIYKIREHESKNALKPTPIVALTANVMEEDRKKFFEAGADDFIAKPIDMAELNRVLKRFLS</sequence>